<evidence type="ECO:0000259" key="4">
    <source>
        <dbReference type="PROSITE" id="PS50956"/>
    </source>
</evidence>
<dbReference type="PRINTS" id="PR00033">
    <property type="entry name" value="HTHASNC"/>
</dbReference>
<dbReference type="InterPro" id="IPR036388">
    <property type="entry name" value="WH-like_DNA-bd_sf"/>
</dbReference>
<dbReference type="PROSITE" id="PS00519">
    <property type="entry name" value="HTH_ASNC_1"/>
    <property type="match status" value="1"/>
</dbReference>
<keyword evidence="3" id="KW-0804">Transcription</keyword>
<dbReference type="EMBL" id="CP015839">
    <property type="protein sequence ID" value="ANG64387.1"/>
    <property type="molecule type" value="Genomic_DNA"/>
</dbReference>
<keyword evidence="2" id="KW-0238">DNA-binding</keyword>
<feature type="domain" description="HTH asnC-type" evidence="4">
    <location>
        <begin position="5"/>
        <end position="66"/>
    </location>
</feature>
<dbReference type="RefSeq" id="WP_067385938.1">
    <property type="nucleotide sequence ID" value="NZ_CP015839.1"/>
</dbReference>
<dbReference type="OrthoDB" id="8590699at2"/>
<evidence type="ECO:0000313" key="5">
    <source>
        <dbReference type="EMBL" id="ANG64387.1"/>
    </source>
</evidence>
<dbReference type="SUPFAM" id="SSF46785">
    <property type="entry name" value="Winged helix' DNA-binding domain"/>
    <property type="match status" value="1"/>
</dbReference>
<accession>A0A1A9F2G8</accession>
<dbReference type="KEGG" id="mars:A8C75_19205"/>
<dbReference type="SUPFAM" id="SSF54909">
    <property type="entry name" value="Dimeric alpha+beta barrel"/>
    <property type="match status" value="1"/>
</dbReference>
<dbReference type="Gene3D" id="1.10.10.10">
    <property type="entry name" value="Winged helix-like DNA-binding domain superfamily/Winged helix DNA-binding domain"/>
    <property type="match status" value="1"/>
</dbReference>
<dbReference type="PROSITE" id="PS50956">
    <property type="entry name" value="HTH_ASNC_2"/>
    <property type="match status" value="1"/>
</dbReference>
<dbReference type="InterPro" id="IPR000485">
    <property type="entry name" value="AsnC-type_HTH_dom"/>
</dbReference>
<dbReference type="Pfam" id="PF13412">
    <property type="entry name" value="HTH_24"/>
    <property type="match status" value="1"/>
</dbReference>
<evidence type="ECO:0000256" key="3">
    <source>
        <dbReference type="ARBA" id="ARBA00023163"/>
    </source>
</evidence>
<dbReference type="Proteomes" id="UP000078070">
    <property type="component" value="Chromosome"/>
</dbReference>
<dbReference type="InterPro" id="IPR019888">
    <property type="entry name" value="Tscrpt_reg_AsnC-like"/>
</dbReference>
<dbReference type="GO" id="GO:0043565">
    <property type="term" value="F:sequence-specific DNA binding"/>
    <property type="evidence" value="ECO:0007669"/>
    <property type="project" value="InterPro"/>
</dbReference>
<dbReference type="CDD" id="cd00090">
    <property type="entry name" value="HTH_ARSR"/>
    <property type="match status" value="1"/>
</dbReference>
<dbReference type="InterPro" id="IPR036390">
    <property type="entry name" value="WH_DNA-bd_sf"/>
</dbReference>
<dbReference type="PANTHER" id="PTHR30154:SF17">
    <property type="entry name" value="DNA-BINDING TRANSCRIPTIONAL ACTIVATOR DECR"/>
    <property type="match status" value="1"/>
</dbReference>
<dbReference type="GO" id="GO:0043200">
    <property type="term" value="P:response to amino acid"/>
    <property type="evidence" value="ECO:0007669"/>
    <property type="project" value="TreeGrafter"/>
</dbReference>
<dbReference type="GO" id="GO:0005829">
    <property type="term" value="C:cytosol"/>
    <property type="evidence" value="ECO:0007669"/>
    <property type="project" value="TreeGrafter"/>
</dbReference>
<dbReference type="STRING" id="1821621.A8C75_19205"/>
<dbReference type="SMART" id="SM00344">
    <property type="entry name" value="HTH_ASNC"/>
    <property type="match status" value="1"/>
</dbReference>
<reference evidence="5 6" key="2">
    <citation type="journal article" date="2018" name="Int. J. Syst. Evol. Microbiol.">
        <title>Marinobacterium aestuarii sp. nov., a benzene-degrading marine bacterium isolated from estuary sediment.</title>
        <authorList>
            <person name="Bae S.S."/>
            <person name="Jung J."/>
            <person name="Chung D."/>
            <person name="Baek K."/>
        </authorList>
    </citation>
    <scope>NUCLEOTIDE SEQUENCE [LARGE SCALE GENOMIC DNA]</scope>
    <source>
        <strain evidence="5 6">ST58-10</strain>
    </source>
</reference>
<evidence type="ECO:0000256" key="1">
    <source>
        <dbReference type="ARBA" id="ARBA00023015"/>
    </source>
</evidence>
<dbReference type="InterPro" id="IPR019887">
    <property type="entry name" value="Tscrpt_reg_AsnC/Lrp_C"/>
</dbReference>
<keyword evidence="1" id="KW-0805">Transcription regulation</keyword>
<keyword evidence="6" id="KW-1185">Reference proteome</keyword>
<reference evidence="6" key="1">
    <citation type="submission" date="2016-05" db="EMBL/GenBank/DDBJ databases">
        <authorList>
            <person name="Baek K."/>
            <person name="Yang S.-J."/>
        </authorList>
    </citation>
    <scope>NUCLEOTIDE SEQUENCE [LARGE SCALE GENOMIC DNA]</scope>
    <source>
        <strain evidence="6">ST58-10</strain>
    </source>
</reference>
<dbReference type="Pfam" id="PF01037">
    <property type="entry name" value="AsnC_trans_reg"/>
    <property type="match status" value="1"/>
</dbReference>
<dbReference type="Gene3D" id="3.30.70.920">
    <property type="match status" value="1"/>
</dbReference>
<proteinExistence type="predicted"/>
<sequence>MSATLSSLDRQILALLQSNADLSAAEIAERVGLSQSPCWRRINRMQEEGVIKGKFAVLDRKQLNLGVVVFADVRLSSHGWENLAEFEQAMETYPQVVECYTMAGATDYLLKIVMPDIQQYEVFVRENILRLPHIKELHSNISMSEIKCTTELPLEYSV</sequence>
<evidence type="ECO:0000256" key="2">
    <source>
        <dbReference type="ARBA" id="ARBA00023125"/>
    </source>
</evidence>
<name>A0A1A9F2G8_9GAMM</name>
<evidence type="ECO:0000313" key="6">
    <source>
        <dbReference type="Proteomes" id="UP000078070"/>
    </source>
</evidence>
<dbReference type="InterPro" id="IPR011991">
    <property type="entry name" value="ArsR-like_HTH"/>
</dbReference>
<organism evidence="5 6">
    <name type="scientific">Marinobacterium aestuarii</name>
    <dbReference type="NCBI Taxonomy" id="1821621"/>
    <lineage>
        <taxon>Bacteria</taxon>
        <taxon>Pseudomonadati</taxon>
        <taxon>Pseudomonadota</taxon>
        <taxon>Gammaproteobacteria</taxon>
        <taxon>Oceanospirillales</taxon>
        <taxon>Oceanospirillaceae</taxon>
        <taxon>Marinobacterium</taxon>
    </lineage>
</organism>
<dbReference type="PANTHER" id="PTHR30154">
    <property type="entry name" value="LEUCINE-RESPONSIVE REGULATORY PROTEIN"/>
    <property type="match status" value="1"/>
</dbReference>
<dbReference type="AlphaFoldDB" id="A0A1A9F2G8"/>
<dbReference type="InterPro" id="IPR019885">
    <property type="entry name" value="Tscrpt_reg_HTH_AsnC-type_CS"/>
</dbReference>
<dbReference type="InterPro" id="IPR011008">
    <property type="entry name" value="Dimeric_a/b-barrel"/>
</dbReference>
<gene>
    <name evidence="5" type="ORF">A8C75_19205</name>
</gene>
<dbReference type="GO" id="GO:0006355">
    <property type="term" value="P:regulation of DNA-templated transcription"/>
    <property type="evidence" value="ECO:0007669"/>
    <property type="project" value="UniProtKB-ARBA"/>
</dbReference>
<protein>
    <submittedName>
        <fullName evidence="5">AsnC family transcriptional regulator</fullName>
    </submittedName>
</protein>